<dbReference type="HOGENOM" id="CLU_016777_0_0_1"/>
<comment type="caution">
    <text evidence="8">The sequence shown here is derived from an EMBL/GenBank/DDBJ whole genome shotgun (WGS) entry which is preliminary data.</text>
</comment>
<keyword evidence="2" id="KW-0808">Transferase</keyword>
<evidence type="ECO:0000256" key="3">
    <source>
        <dbReference type="ARBA" id="ARBA00022741"/>
    </source>
</evidence>
<dbReference type="GO" id="GO:0004674">
    <property type="term" value="F:protein serine/threonine kinase activity"/>
    <property type="evidence" value="ECO:0007669"/>
    <property type="project" value="UniProtKB-KW"/>
</dbReference>
<evidence type="ECO:0000259" key="7">
    <source>
        <dbReference type="PROSITE" id="PS50011"/>
    </source>
</evidence>
<dbReference type="Pfam" id="PF00069">
    <property type="entry name" value="Pkinase"/>
    <property type="match status" value="1"/>
</dbReference>
<dbReference type="PROSITE" id="PS50011">
    <property type="entry name" value="PROTEIN_KINASE_DOM"/>
    <property type="match status" value="1"/>
</dbReference>
<gene>
    <name evidence="8" type="ORF">CC1G_04354</name>
</gene>
<dbReference type="GeneID" id="6004805"/>
<dbReference type="Proteomes" id="UP000001861">
    <property type="component" value="Unassembled WGS sequence"/>
</dbReference>
<feature type="region of interest" description="Disordered" evidence="6">
    <location>
        <begin position="662"/>
        <end position="684"/>
    </location>
</feature>
<evidence type="ECO:0000256" key="2">
    <source>
        <dbReference type="ARBA" id="ARBA00022679"/>
    </source>
</evidence>
<dbReference type="AlphaFoldDB" id="A8N0Q1"/>
<dbReference type="STRING" id="240176.A8N0Q1"/>
<dbReference type="Gene3D" id="1.10.510.10">
    <property type="entry name" value="Transferase(Phosphotransferase) domain 1"/>
    <property type="match status" value="1"/>
</dbReference>
<dbReference type="EMBL" id="AACS02000001">
    <property type="protein sequence ID" value="EAU93375.2"/>
    <property type="molecule type" value="Genomic_DNA"/>
</dbReference>
<dbReference type="Gene3D" id="3.30.200.20">
    <property type="entry name" value="Phosphorylase Kinase, domain 1"/>
    <property type="match status" value="1"/>
</dbReference>
<organism evidence="8 9">
    <name type="scientific">Coprinopsis cinerea (strain Okayama-7 / 130 / ATCC MYA-4618 / FGSC 9003)</name>
    <name type="common">Inky cap fungus</name>
    <name type="synonym">Hormographiella aspergillata</name>
    <dbReference type="NCBI Taxonomy" id="240176"/>
    <lineage>
        <taxon>Eukaryota</taxon>
        <taxon>Fungi</taxon>
        <taxon>Dikarya</taxon>
        <taxon>Basidiomycota</taxon>
        <taxon>Agaricomycotina</taxon>
        <taxon>Agaricomycetes</taxon>
        <taxon>Agaricomycetidae</taxon>
        <taxon>Agaricales</taxon>
        <taxon>Agaricineae</taxon>
        <taxon>Psathyrellaceae</taxon>
        <taxon>Coprinopsis</taxon>
    </lineage>
</organism>
<feature type="compositionally biased region" description="Low complexity" evidence="6">
    <location>
        <begin position="670"/>
        <end position="682"/>
    </location>
</feature>
<feature type="domain" description="Protein kinase" evidence="7">
    <location>
        <begin position="150"/>
        <end position="422"/>
    </location>
</feature>
<sequence length="855" mass="93998">MQTLIIEGDEPAFGQCTDTSTGTVLRDLSLSPRPSVVDGLGEVSTNSTTPPRLDVEWPNSPPLAVALRFSGIFDDADVAEIEGDLTRQTHQSRSPTFDMTYDIHSFPNIKDINLEMGNDSDISEVVVMSQKQLPTALSTIPEANEPSPVLAYTTSLSDFDIISSYNAPDSDTRVMICQRKRNGNLYKIRSRRIYDHFPWMEQDILETLRDMGAPFLPYLKSVFREENQVHLVLDYWPSASLRELLAKYGTLGSQRVLFYASELLTGIANLHGVGIMHRNLNPDDIILDKRGHIVITNFEFANTIPPSGVNANSFNSDLVLSIPRFHGYQAPEMVLGWAHDISVDCWGFGMLLYFMYFGKHPFQEDRNPVDHRVLRARIIQGSLSPESLRLIHPHTRDIILKCVERNPRIRLNVDGIKNHEYFNNVPWGKVADKLVEVPPLPGFFNDNGSSGELLRRSHSSGLRHTLYQEGAEPVVATPEQPRPALLSPIPSHRPSHPLPLSPSPSAVTFASRPMSPSVLTEMSEPLEGNLSIQSPKPRTFRPFLDPQASAQSAKGGQVDSGMEIWDLLDREEQGSIASSNLGRSHVLGFLRPRKLRKNNSSTSLFRPFVLNLSTSSLTRGLKKKKSRSSTRLGESSATVHDPQQRNQDVELPAGIEHIGSGIGFHRNTLSSDSGHSRSSASSNLPRFCRGGVKLGHRFSFSALRPSGARKIFGRNTRSRSLSSTMATNSGDASALGGLRLAHNGNSPAYVHGHTGALPGSHTSPRTPHEVQASTPILQMNPMSPSGSSSTSASASSSPRTEDGPLTPTTVACDEECQARVSSKAVMDFDEVNKERGRNDLTLRLVPSSRGLQLSV</sequence>
<proteinExistence type="predicted"/>
<dbReference type="RefSeq" id="XP_001828383.2">
    <property type="nucleotide sequence ID" value="XM_001828331.2"/>
</dbReference>
<dbReference type="SUPFAM" id="SSF56112">
    <property type="entry name" value="Protein kinase-like (PK-like)"/>
    <property type="match status" value="1"/>
</dbReference>
<evidence type="ECO:0000313" key="8">
    <source>
        <dbReference type="EMBL" id="EAU93375.2"/>
    </source>
</evidence>
<protein>
    <submittedName>
        <fullName evidence="8">AGC/AGC-Unique protein kinase</fullName>
    </submittedName>
</protein>
<dbReference type="InterPro" id="IPR011009">
    <property type="entry name" value="Kinase-like_dom_sf"/>
</dbReference>
<evidence type="ECO:0000256" key="6">
    <source>
        <dbReference type="SAM" id="MobiDB-lite"/>
    </source>
</evidence>
<dbReference type="OMA" id="CIERNPA"/>
<name>A8N0Q1_COPC7</name>
<keyword evidence="4 8" id="KW-0418">Kinase</keyword>
<keyword evidence="9" id="KW-1185">Reference proteome</keyword>
<feature type="compositionally biased region" description="Polar residues" evidence="6">
    <location>
        <begin position="760"/>
        <end position="782"/>
    </location>
</feature>
<feature type="region of interest" description="Disordered" evidence="6">
    <location>
        <begin position="619"/>
        <end position="646"/>
    </location>
</feature>
<dbReference type="InParanoid" id="A8N0Q1"/>
<evidence type="ECO:0000256" key="5">
    <source>
        <dbReference type="ARBA" id="ARBA00022840"/>
    </source>
</evidence>
<feature type="region of interest" description="Disordered" evidence="6">
    <location>
        <begin position="475"/>
        <end position="515"/>
    </location>
</feature>
<dbReference type="PANTHER" id="PTHR24351">
    <property type="entry name" value="RIBOSOMAL PROTEIN S6 KINASE"/>
    <property type="match status" value="1"/>
</dbReference>
<evidence type="ECO:0000256" key="1">
    <source>
        <dbReference type="ARBA" id="ARBA00022527"/>
    </source>
</evidence>
<evidence type="ECO:0000256" key="4">
    <source>
        <dbReference type="ARBA" id="ARBA00022777"/>
    </source>
</evidence>
<feature type="region of interest" description="Disordered" evidence="6">
    <location>
        <begin position="745"/>
        <end position="808"/>
    </location>
</feature>
<dbReference type="InterPro" id="IPR000719">
    <property type="entry name" value="Prot_kinase_dom"/>
</dbReference>
<dbReference type="eggNOG" id="KOG0598">
    <property type="taxonomic scope" value="Eukaryota"/>
</dbReference>
<evidence type="ECO:0000313" key="9">
    <source>
        <dbReference type="Proteomes" id="UP000001861"/>
    </source>
</evidence>
<dbReference type="KEGG" id="cci:CC1G_04354"/>
<dbReference type="OrthoDB" id="347657at2759"/>
<dbReference type="SMART" id="SM00220">
    <property type="entry name" value="S_TKc"/>
    <property type="match status" value="1"/>
</dbReference>
<accession>A8N0Q1</accession>
<feature type="compositionally biased region" description="Low complexity" evidence="6">
    <location>
        <begin position="783"/>
        <end position="798"/>
    </location>
</feature>
<dbReference type="VEuPathDB" id="FungiDB:CC1G_04354"/>
<dbReference type="GO" id="GO:0005524">
    <property type="term" value="F:ATP binding"/>
    <property type="evidence" value="ECO:0007669"/>
    <property type="project" value="UniProtKB-KW"/>
</dbReference>
<keyword evidence="5" id="KW-0067">ATP-binding</keyword>
<keyword evidence="1" id="KW-0723">Serine/threonine-protein kinase</keyword>
<keyword evidence="3" id="KW-0547">Nucleotide-binding</keyword>
<reference evidence="8 9" key="1">
    <citation type="journal article" date="2010" name="Proc. Natl. Acad. Sci. U.S.A.">
        <title>Insights into evolution of multicellular fungi from the assembled chromosomes of the mushroom Coprinopsis cinerea (Coprinus cinereus).</title>
        <authorList>
            <person name="Stajich J.E."/>
            <person name="Wilke S.K."/>
            <person name="Ahren D."/>
            <person name="Au C.H."/>
            <person name="Birren B.W."/>
            <person name="Borodovsky M."/>
            <person name="Burns C."/>
            <person name="Canback B."/>
            <person name="Casselton L.A."/>
            <person name="Cheng C.K."/>
            <person name="Deng J."/>
            <person name="Dietrich F.S."/>
            <person name="Fargo D.C."/>
            <person name="Farman M.L."/>
            <person name="Gathman A.C."/>
            <person name="Goldberg J."/>
            <person name="Guigo R."/>
            <person name="Hoegger P.J."/>
            <person name="Hooker J.B."/>
            <person name="Huggins A."/>
            <person name="James T.Y."/>
            <person name="Kamada T."/>
            <person name="Kilaru S."/>
            <person name="Kodira C."/>
            <person name="Kues U."/>
            <person name="Kupfer D."/>
            <person name="Kwan H.S."/>
            <person name="Lomsadze A."/>
            <person name="Li W."/>
            <person name="Lilly W.W."/>
            <person name="Ma L.J."/>
            <person name="Mackey A.J."/>
            <person name="Manning G."/>
            <person name="Martin F."/>
            <person name="Muraguchi H."/>
            <person name="Natvig D.O."/>
            <person name="Palmerini H."/>
            <person name="Ramesh M.A."/>
            <person name="Rehmeyer C.J."/>
            <person name="Roe B.A."/>
            <person name="Shenoy N."/>
            <person name="Stanke M."/>
            <person name="Ter-Hovhannisyan V."/>
            <person name="Tunlid A."/>
            <person name="Velagapudi R."/>
            <person name="Vision T.J."/>
            <person name="Zeng Q."/>
            <person name="Zolan M.E."/>
            <person name="Pukkila P.J."/>
        </authorList>
    </citation>
    <scope>NUCLEOTIDE SEQUENCE [LARGE SCALE GENOMIC DNA]</scope>
    <source>
        <strain evidence="9">Okayama-7 / 130 / ATCC MYA-4618 / FGSC 9003</strain>
    </source>
</reference>